<dbReference type="SMART" id="SM00516">
    <property type="entry name" value="SEC14"/>
    <property type="match status" value="1"/>
</dbReference>
<dbReference type="Proteomes" id="UP000807504">
    <property type="component" value="Unassembled WGS sequence"/>
</dbReference>
<evidence type="ECO:0000313" key="2">
    <source>
        <dbReference type="EMBL" id="KAF8778892.1"/>
    </source>
</evidence>
<dbReference type="InterPro" id="IPR036273">
    <property type="entry name" value="CRAL/TRIO_N_dom_sf"/>
</dbReference>
<evidence type="ECO:0000313" key="3">
    <source>
        <dbReference type="Proteomes" id="UP000807504"/>
    </source>
</evidence>
<dbReference type="PROSITE" id="PS50191">
    <property type="entry name" value="CRAL_TRIO"/>
    <property type="match status" value="1"/>
</dbReference>
<dbReference type="InterPro" id="IPR036865">
    <property type="entry name" value="CRAL-TRIO_dom_sf"/>
</dbReference>
<name>A0A8T0ESG4_ARGBR</name>
<reference evidence="2" key="2">
    <citation type="submission" date="2020-06" db="EMBL/GenBank/DDBJ databases">
        <authorList>
            <person name="Sheffer M."/>
        </authorList>
    </citation>
    <scope>NUCLEOTIDE SEQUENCE</scope>
</reference>
<dbReference type="Gene3D" id="3.40.525.10">
    <property type="entry name" value="CRAL-TRIO lipid binding domain"/>
    <property type="match status" value="1"/>
</dbReference>
<sequence>MSQMERYPLEMSHLPECFLEKAKKELNEVPEQRTEELRKFKEMLSTDKTFAGIDFEDDFLWLFLRHAKHDSSRALTHLRNLIKFRRNYSHLFQSIEDGFFHSSPSTQCFSILPKRTSDGCSVILIEVGKWDPEEFPLEHFKRMFIFVILQTLRDPVTQINGFKIIQDYKDTNMKHLKCCTPQNIYLEYHLGMNCVPGRYREIHFINGSMVLTLFWSIAKLLFPKKIKQRVMFHSKPEDLLNFFPPDMIPTQWGGTLTDYHDENLLKKMNKEHGSYPIGGPKNYF</sequence>
<reference evidence="2" key="1">
    <citation type="journal article" date="2020" name="bioRxiv">
        <title>Chromosome-level reference genome of the European wasp spider Argiope bruennichi: a resource for studies on range expansion and evolutionary adaptation.</title>
        <authorList>
            <person name="Sheffer M.M."/>
            <person name="Hoppe A."/>
            <person name="Krehenwinkel H."/>
            <person name="Uhl G."/>
            <person name="Kuss A.W."/>
            <person name="Jensen L."/>
            <person name="Jensen C."/>
            <person name="Gillespie R.G."/>
            <person name="Hoff K.J."/>
            <person name="Prost S."/>
        </authorList>
    </citation>
    <scope>NUCLEOTIDE SEQUENCE</scope>
</reference>
<dbReference type="SUPFAM" id="SSF46938">
    <property type="entry name" value="CRAL/TRIO N-terminal domain"/>
    <property type="match status" value="1"/>
</dbReference>
<dbReference type="PANTHER" id="PTHR10174">
    <property type="entry name" value="ALPHA-TOCOPHEROL TRANSFER PROTEIN-RELATED"/>
    <property type="match status" value="1"/>
</dbReference>
<proteinExistence type="predicted"/>
<comment type="caution">
    <text evidence="2">The sequence shown here is derived from an EMBL/GenBank/DDBJ whole genome shotgun (WGS) entry which is preliminary data.</text>
</comment>
<dbReference type="Pfam" id="PF00650">
    <property type="entry name" value="CRAL_TRIO"/>
    <property type="match status" value="1"/>
</dbReference>
<dbReference type="GO" id="GO:0016020">
    <property type="term" value="C:membrane"/>
    <property type="evidence" value="ECO:0007669"/>
    <property type="project" value="TreeGrafter"/>
</dbReference>
<dbReference type="Gene3D" id="1.20.5.1200">
    <property type="entry name" value="Alpha-tocopherol transfer"/>
    <property type="match status" value="1"/>
</dbReference>
<gene>
    <name evidence="2" type="ORF">HNY73_015573</name>
</gene>
<dbReference type="AlphaFoldDB" id="A0A8T0ESG4"/>
<dbReference type="CDD" id="cd00170">
    <property type="entry name" value="SEC14"/>
    <property type="match status" value="1"/>
</dbReference>
<dbReference type="EMBL" id="JABXBU010002072">
    <property type="protein sequence ID" value="KAF8778892.1"/>
    <property type="molecule type" value="Genomic_DNA"/>
</dbReference>
<accession>A0A8T0ESG4</accession>
<dbReference type="InterPro" id="IPR001251">
    <property type="entry name" value="CRAL-TRIO_dom"/>
</dbReference>
<dbReference type="GO" id="GO:1902936">
    <property type="term" value="F:phosphatidylinositol bisphosphate binding"/>
    <property type="evidence" value="ECO:0007669"/>
    <property type="project" value="TreeGrafter"/>
</dbReference>
<keyword evidence="3" id="KW-1185">Reference proteome</keyword>
<dbReference type="Gene3D" id="1.10.8.20">
    <property type="entry name" value="N-terminal domain of phosphatidylinositol transfer protein sec14p"/>
    <property type="match status" value="1"/>
</dbReference>
<dbReference type="SUPFAM" id="SSF52087">
    <property type="entry name" value="CRAL/TRIO domain"/>
    <property type="match status" value="1"/>
</dbReference>
<dbReference type="PANTHER" id="PTHR10174:SF208">
    <property type="entry name" value="CRAL-TRIO DOMAIN-CONTAINING PROTEIN DDB_G0278031"/>
    <property type="match status" value="1"/>
</dbReference>
<dbReference type="PRINTS" id="PR00180">
    <property type="entry name" value="CRETINALDHBP"/>
</dbReference>
<feature type="domain" description="CRAL-TRIO" evidence="1">
    <location>
        <begin position="111"/>
        <end position="260"/>
    </location>
</feature>
<evidence type="ECO:0000259" key="1">
    <source>
        <dbReference type="PROSITE" id="PS50191"/>
    </source>
</evidence>
<protein>
    <submittedName>
        <fullName evidence="2">Retinaldehyde-binding protein 1 like protein</fullName>
    </submittedName>
</protein>
<organism evidence="2 3">
    <name type="scientific">Argiope bruennichi</name>
    <name type="common">Wasp spider</name>
    <name type="synonym">Aranea bruennichi</name>
    <dbReference type="NCBI Taxonomy" id="94029"/>
    <lineage>
        <taxon>Eukaryota</taxon>
        <taxon>Metazoa</taxon>
        <taxon>Ecdysozoa</taxon>
        <taxon>Arthropoda</taxon>
        <taxon>Chelicerata</taxon>
        <taxon>Arachnida</taxon>
        <taxon>Araneae</taxon>
        <taxon>Araneomorphae</taxon>
        <taxon>Entelegynae</taxon>
        <taxon>Araneoidea</taxon>
        <taxon>Araneidae</taxon>
        <taxon>Argiope</taxon>
    </lineage>
</organism>